<evidence type="ECO:0000256" key="4">
    <source>
        <dbReference type="ARBA" id="ARBA00022989"/>
    </source>
</evidence>
<protein>
    <submittedName>
        <fullName evidence="7">Wzx-like protein</fullName>
    </submittedName>
</protein>
<feature type="transmembrane region" description="Helical" evidence="6">
    <location>
        <begin position="327"/>
        <end position="349"/>
    </location>
</feature>
<sequence length="482" mass="53787">MNEYKRFVQRIGLVGITNILISISGLIFIPIITKNFSVFDYGIWAQVNTTIALIPNIANLGLPYTMVRFLSAENDKSKIKESFYSMLAVVFASSLIISLLFIIFKNPIADSLFGGNINILYLVSIISFFACMNLMIISFFRTFQQIKRYSLFLVLQSYIGVLISSYLALSGYNIETVVLGLLVGYFAVFIIMLLMIGGYLGLAIPKFKNLKEELEFAIPTIPSNVSSWVVDSSDKYVIGIFIGSAAVGYYSPSYALGSILLMFLSPFALLLPAVLPKYFEEGNLKQINIFLKYSMKYFMIITVPAAVGLSILSKPILLIITTPEIAINGYLITPFVCLGAIFMGMYGITNNILILEKKTKILGKIWILVGFLNLLFNIIAVPFIGIIGAAIVTLFCYFIALLITVFYSRKYLELPYDYISMIKIAISSIIMGIVVAIINPNGIWNVLITIIIGIVVYLLVLFLIKGINKEELNFFKTMINES</sequence>
<dbReference type="Pfam" id="PF01943">
    <property type="entry name" value="Polysacc_synt"/>
    <property type="match status" value="1"/>
</dbReference>
<feature type="transmembrane region" description="Helical" evidence="6">
    <location>
        <begin position="178"/>
        <end position="202"/>
    </location>
</feature>
<feature type="transmembrane region" description="Helical" evidence="6">
    <location>
        <begin position="258"/>
        <end position="276"/>
    </location>
</feature>
<comment type="caution">
    <text evidence="7">The sequence shown here is derived from an EMBL/GenBank/DDBJ whole genome shotgun (WGS) entry which is preliminary data.</text>
</comment>
<evidence type="ECO:0000313" key="8">
    <source>
        <dbReference type="Proteomes" id="UP000191661"/>
    </source>
</evidence>
<keyword evidence="4 6" id="KW-1133">Transmembrane helix</keyword>
<accession>A0A1V6N226</accession>
<feature type="transmembrane region" description="Helical" evidence="6">
    <location>
        <begin position="152"/>
        <end position="172"/>
    </location>
</feature>
<feature type="transmembrane region" description="Helical" evidence="6">
    <location>
        <begin position="444"/>
        <end position="464"/>
    </location>
</feature>
<feature type="transmembrane region" description="Helical" evidence="6">
    <location>
        <begin position="83"/>
        <end position="104"/>
    </location>
</feature>
<feature type="transmembrane region" description="Helical" evidence="6">
    <location>
        <begin position="12"/>
        <end position="31"/>
    </location>
</feature>
<feature type="transmembrane region" description="Helical" evidence="6">
    <location>
        <begin position="43"/>
        <end position="62"/>
    </location>
</feature>
<organism evidence="7 8">
    <name type="scientific">Methanobrevibacter arboriphilus JCM 13429 = DSM 1125</name>
    <dbReference type="NCBI Taxonomy" id="1300164"/>
    <lineage>
        <taxon>Archaea</taxon>
        <taxon>Methanobacteriati</taxon>
        <taxon>Methanobacteriota</taxon>
        <taxon>Methanomada group</taxon>
        <taxon>Methanobacteria</taxon>
        <taxon>Methanobacteriales</taxon>
        <taxon>Methanobacteriaceae</taxon>
        <taxon>Methanobrevibacter</taxon>
    </lineage>
</organism>
<feature type="transmembrane region" description="Helical" evidence="6">
    <location>
        <begin position="236"/>
        <end position="252"/>
    </location>
</feature>
<dbReference type="PANTHER" id="PTHR30250:SF11">
    <property type="entry name" value="O-ANTIGEN TRANSPORTER-RELATED"/>
    <property type="match status" value="1"/>
</dbReference>
<dbReference type="InterPro" id="IPR002797">
    <property type="entry name" value="Polysacc_synth"/>
</dbReference>
<dbReference type="Proteomes" id="UP000191661">
    <property type="component" value="Unassembled WGS sequence"/>
</dbReference>
<proteinExistence type="predicted"/>
<dbReference type="PANTHER" id="PTHR30250">
    <property type="entry name" value="PST FAMILY PREDICTED COLANIC ACID TRANSPORTER"/>
    <property type="match status" value="1"/>
</dbReference>
<keyword evidence="3 6" id="KW-0812">Transmembrane</keyword>
<feature type="transmembrane region" description="Helical" evidence="6">
    <location>
        <begin position="119"/>
        <end position="140"/>
    </location>
</feature>
<feature type="transmembrane region" description="Helical" evidence="6">
    <location>
        <begin position="418"/>
        <end position="438"/>
    </location>
</feature>
<dbReference type="AlphaFoldDB" id="A0A1V6N226"/>
<gene>
    <name evidence="7" type="ORF">MBBAR_10c00080</name>
</gene>
<evidence type="ECO:0000256" key="2">
    <source>
        <dbReference type="ARBA" id="ARBA00022475"/>
    </source>
</evidence>
<dbReference type="RefSeq" id="WP_080460370.1">
    <property type="nucleotide sequence ID" value="NZ_JXMW01000010.1"/>
</dbReference>
<reference evidence="7 8" key="1">
    <citation type="submission" date="2014-12" db="EMBL/GenBank/DDBJ databases">
        <title>Genome sequence of Methanobrevibacter arboriphilicus DH1, DSM1125.</title>
        <authorList>
            <person name="Poehlein A."/>
            <person name="Thauer R.K."/>
            <person name="Seedorf H."/>
            <person name="Daniel R."/>
        </authorList>
    </citation>
    <scope>NUCLEOTIDE SEQUENCE [LARGE SCALE GENOMIC DNA]</scope>
    <source>
        <strain evidence="7 8">DH1</strain>
    </source>
</reference>
<keyword evidence="8" id="KW-1185">Reference proteome</keyword>
<dbReference type="EMBL" id="JXMW01000010">
    <property type="protein sequence ID" value="OQD58667.1"/>
    <property type="molecule type" value="Genomic_DNA"/>
</dbReference>
<evidence type="ECO:0000256" key="1">
    <source>
        <dbReference type="ARBA" id="ARBA00004651"/>
    </source>
</evidence>
<keyword evidence="5 6" id="KW-0472">Membrane</keyword>
<comment type="subcellular location">
    <subcellularLocation>
        <location evidence="1">Cell membrane</location>
        <topology evidence="1">Multi-pass membrane protein</topology>
    </subcellularLocation>
</comment>
<keyword evidence="2" id="KW-1003">Cell membrane</keyword>
<name>A0A1V6N226_METAZ</name>
<evidence type="ECO:0000256" key="6">
    <source>
        <dbReference type="SAM" id="Phobius"/>
    </source>
</evidence>
<feature type="transmembrane region" description="Helical" evidence="6">
    <location>
        <begin position="386"/>
        <end position="406"/>
    </location>
</feature>
<evidence type="ECO:0000256" key="3">
    <source>
        <dbReference type="ARBA" id="ARBA00022692"/>
    </source>
</evidence>
<feature type="transmembrane region" description="Helical" evidence="6">
    <location>
        <begin position="361"/>
        <end position="380"/>
    </location>
</feature>
<feature type="transmembrane region" description="Helical" evidence="6">
    <location>
        <begin position="297"/>
        <end position="321"/>
    </location>
</feature>
<evidence type="ECO:0000256" key="5">
    <source>
        <dbReference type="ARBA" id="ARBA00023136"/>
    </source>
</evidence>
<evidence type="ECO:0000313" key="7">
    <source>
        <dbReference type="EMBL" id="OQD58667.1"/>
    </source>
</evidence>
<dbReference type="OrthoDB" id="112053at2157"/>
<dbReference type="GO" id="GO:0005886">
    <property type="term" value="C:plasma membrane"/>
    <property type="evidence" value="ECO:0007669"/>
    <property type="project" value="UniProtKB-SubCell"/>
</dbReference>
<dbReference type="InterPro" id="IPR050833">
    <property type="entry name" value="Poly_Biosynth_Transport"/>
</dbReference>